<evidence type="ECO:0008006" key="4">
    <source>
        <dbReference type="Google" id="ProtNLM"/>
    </source>
</evidence>
<accession>A0ABY6J3H0</accession>
<dbReference type="EMBL" id="CP107006">
    <property type="protein sequence ID" value="UYQ94182.1"/>
    <property type="molecule type" value="Genomic_DNA"/>
</dbReference>
<name>A0ABY6J3H0_9BACT</name>
<reference evidence="2" key="1">
    <citation type="submission" date="2022-10" db="EMBL/GenBank/DDBJ databases">
        <title>Chitinophaga sp. nov., isolated from soil.</title>
        <authorList>
            <person name="Jeon C.O."/>
        </authorList>
    </citation>
    <scope>NUCLEOTIDE SEQUENCE</scope>
    <source>
        <strain evidence="2">R8</strain>
    </source>
</reference>
<dbReference type="RefSeq" id="WP_264282124.1">
    <property type="nucleotide sequence ID" value="NZ_CP107006.1"/>
</dbReference>
<feature type="chain" id="PRO_5046289508" description="DUF1080 domain-containing protein" evidence="1">
    <location>
        <begin position="25"/>
        <end position="385"/>
    </location>
</feature>
<evidence type="ECO:0000256" key="1">
    <source>
        <dbReference type="SAM" id="SignalP"/>
    </source>
</evidence>
<sequence length="385" mass="43114">MTLTFVKTSAILILVTLHGIAAQAQTPRKAINIPMEPAHWQYDTAGAEFITYQNYKAVHIKQAPPLIPKNVQFSNGTIEFDAAFGYGFPGITFRISPDGRNADHFYLRYFGTTSPHSRVTLQYSAMIDSMSLWDLTDEYQAGAALRIPGWNHVRLVISGKQMRAYVNDMTRPALIVPALEGSSESGRIAFSGGEIYLANLVITPNAVEDLSPVKGYVSAYNDTRYLRNWQVSKAFPFPFGQDVAPRFRNQVSPHYPDSTTTWTPSVTEDRGILNLTRALGATDFRNRRLAWAKTVIESDSTQDRLLHMGFSDEMWLFVNGELVHVDKNHFGTPGQKFPQGRCTIENTVVKLPLKKGKNEILVGLSNYFYGWGLIARLDATDGLRL</sequence>
<protein>
    <recommendedName>
        <fullName evidence="4">DUF1080 domain-containing protein</fullName>
    </recommendedName>
</protein>
<keyword evidence="3" id="KW-1185">Reference proteome</keyword>
<dbReference type="Proteomes" id="UP001162741">
    <property type="component" value="Chromosome"/>
</dbReference>
<organism evidence="2 3">
    <name type="scientific">Chitinophaga horti</name>
    <dbReference type="NCBI Taxonomy" id="2920382"/>
    <lineage>
        <taxon>Bacteria</taxon>
        <taxon>Pseudomonadati</taxon>
        <taxon>Bacteroidota</taxon>
        <taxon>Chitinophagia</taxon>
        <taxon>Chitinophagales</taxon>
        <taxon>Chitinophagaceae</taxon>
        <taxon>Chitinophaga</taxon>
    </lineage>
</organism>
<gene>
    <name evidence="2" type="ORF">MKQ68_03635</name>
</gene>
<keyword evidence="1" id="KW-0732">Signal</keyword>
<feature type="signal peptide" evidence="1">
    <location>
        <begin position="1"/>
        <end position="24"/>
    </location>
</feature>
<evidence type="ECO:0000313" key="3">
    <source>
        <dbReference type="Proteomes" id="UP001162741"/>
    </source>
</evidence>
<dbReference type="Gene3D" id="2.60.120.560">
    <property type="entry name" value="Exo-inulinase, domain 1"/>
    <property type="match status" value="1"/>
</dbReference>
<proteinExistence type="predicted"/>
<evidence type="ECO:0000313" key="2">
    <source>
        <dbReference type="EMBL" id="UYQ94182.1"/>
    </source>
</evidence>